<feature type="transmembrane region" description="Helical" evidence="1">
    <location>
        <begin position="243"/>
        <end position="260"/>
    </location>
</feature>
<protein>
    <submittedName>
        <fullName evidence="2">EpsG-like putative glucosyltransferase</fullName>
    </submittedName>
</protein>
<dbReference type="RefSeq" id="WP_116678590.1">
    <property type="nucleotide sequence ID" value="NZ_QEKY01000002.1"/>
</dbReference>
<feature type="transmembrane region" description="Helical" evidence="1">
    <location>
        <begin position="295"/>
        <end position="316"/>
    </location>
</feature>
<feature type="transmembrane region" description="Helical" evidence="1">
    <location>
        <begin position="30"/>
        <end position="49"/>
    </location>
</feature>
<keyword evidence="3" id="KW-1185">Reference proteome</keyword>
<organism evidence="2 3">
    <name type="scientific">Porphyromonas loveana</name>
    <dbReference type="NCBI Taxonomy" id="1884669"/>
    <lineage>
        <taxon>Bacteria</taxon>
        <taxon>Pseudomonadati</taxon>
        <taxon>Bacteroidota</taxon>
        <taxon>Bacteroidia</taxon>
        <taxon>Bacteroidales</taxon>
        <taxon>Porphyromonadaceae</taxon>
        <taxon>Porphyromonas</taxon>
    </lineage>
</organism>
<proteinExistence type="predicted"/>
<feature type="transmembrane region" description="Helical" evidence="1">
    <location>
        <begin position="197"/>
        <end position="223"/>
    </location>
</feature>
<dbReference type="GeneID" id="94550035"/>
<dbReference type="OrthoDB" id="1061912at2"/>
<feature type="transmembrane region" description="Helical" evidence="1">
    <location>
        <begin position="272"/>
        <end position="289"/>
    </location>
</feature>
<feature type="transmembrane region" description="Helical" evidence="1">
    <location>
        <begin position="321"/>
        <end position="340"/>
    </location>
</feature>
<evidence type="ECO:0000313" key="3">
    <source>
        <dbReference type="Proteomes" id="UP000245462"/>
    </source>
</evidence>
<dbReference type="EMBL" id="QEKY01000002">
    <property type="protein sequence ID" value="PVZ14104.1"/>
    <property type="molecule type" value="Genomic_DNA"/>
</dbReference>
<name>A0A2U1FPM8_9PORP</name>
<keyword evidence="1" id="KW-1133">Transmembrane helix</keyword>
<dbReference type="GO" id="GO:0016740">
    <property type="term" value="F:transferase activity"/>
    <property type="evidence" value="ECO:0007669"/>
    <property type="project" value="UniProtKB-KW"/>
</dbReference>
<keyword evidence="2" id="KW-0808">Transferase</keyword>
<gene>
    <name evidence="2" type="ORF">C7382_102148</name>
</gene>
<evidence type="ECO:0000256" key="1">
    <source>
        <dbReference type="SAM" id="Phobius"/>
    </source>
</evidence>
<dbReference type="Proteomes" id="UP000245462">
    <property type="component" value="Unassembled WGS sequence"/>
</dbReference>
<dbReference type="InterPro" id="IPR049458">
    <property type="entry name" value="EpsG-like"/>
</dbReference>
<reference evidence="2 3" key="1">
    <citation type="submission" date="2018-04" db="EMBL/GenBank/DDBJ databases">
        <title>Genomic Encyclopedia of Type Strains, Phase IV (KMG-IV): sequencing the most valuable type-strain genomes for metagenomic binning, comparative biology and taxonomic classification.</title>
        <authorList>
            <person name="Goeker M."/>
        </authorList>
    </citation>
    <scope>NUCLEOTIDE SEQUENCE [LARGE SCALE GENOMIC DNA]</scope>
    <source>
        <strain evidence="2 3">DSM 28520</strain>
    </source>
</reference>
<sequence>MFVYTLLIVLAIIAAVISSSDTITSQNKRLALIVCMGFAALLAACRDMIGGYDVYMYSRYFEEVLSLSAIGNGEIQNIYGYEPLYLFFNMIIKTFTDDKYVLFFVLAILSYGLLYRNVRRHEYAGLVLILMLAKFTLPSYAYLRQFLSLCILWAGLVLLEQEKPYRYLLVVIIASLFHYTAAIAAIAVFFRKKAMPIGIVIAIFTGSFILGQIGGTKILGALIGETTGSEKLTMYSLIEEESTHLLHLIECVTVGIFLCIQYKRVSALTPPLYLNLLILYIATTLFTLKDPGMQRIHWFFFIGYAVSVSHFIKLVIRKEKFIIVSLILLYSTALFYKELIVRDGGSYVPYKAFFIEGEHSNKWSELD</sequence>
<keyword evidence="1" id="KW-0812">Transmembrane</keyword>
<dbReference type="Pfam" id="PF14897">
    <property type="entry name" value="EpsG"/>
    <property type="match status" value="1"/>
</dbReference>
<comment type="caution">
    <text evidence="2">The sequence shown here is derived from an EMBL/GenBank/DDBJ whole genome shotgun (WGS) entry which is preliminary data.</text>
</comment>
<feature type="transmembrane region" description="Helical" evidence="1">
    <location>
        <begin position="100"/>
        <end position="118"/>
    </location>
</feature>
<dbReference type="AlphaFoldDB" id="A0A2U1FPM8"/>
<evidence type="ECO:0000313" key="2">
    <source>
        <dbReference type="EMBL" id="PVZ14104.1"/>
    </source>
</evidence>
<keyword evidence="1" id="KW-0472">Membrane</keyword>
<feature type="transmembrane region" description="Helical" evidence="1">
    <location>
        <begin position="165"/>
        <end position="190"/>
    </location>
</feature>
<accession>A0A2U1FPM8</accession>